<sequence length="176" mass="19177">MDGLVDKLPADDDGGDGRRWRPAVFPIDVAYLDDTQELADQYEQLLVRQFAARDSVKLPMFDLLLLGCGPDGHTCSLFPGSELLRESAAWVLPVEDSPKPPPRRVTLSLPVCTHGLRVAFVATGAGKKDILRQIFDTDEGRQLPAAMVNDGAGDKVTWFTDEPAVEGVAFPKKSSL</sequence>
<dbReference type="OrthoDB" id="432544at2759"/>
<dbReference type="InterPro" id="IPR006148">
    <property type="entry name" value="Glc/Gal-6P_isomerase"/>
</dbReference>
<proteinExistence type="inferred from homology"/>
<gene>
    <name evidence="3" type="ORF">BDY21DRAFT_333027</name>
</gene>
<evidence type="ECO:0000259" key="2">
    <source>
        <dbReference type="Pfam" id="PF01182"/>
    </source>
</evidence>
<accession>A0A6A6PCM5</accession>
<organism evidence="3 4">
    <name type="scientific">Lineolata rhizophorae</name>
    <dbReference type="NCBI Taxonomy" id="578093"/>
    <lineage>
        <taxon>Eukaryota</taxon>
        <taxon>Fungi</taxon>
        <taxon>Dikarya</taxon>
        <taxon>Ascomycota</taxon>
        <taxon>Pezizomycotina</taxon>
        <taxon>Dothideomycetes</taxon>
        <taxon>Dothideomycetes incertae sedis</taxon>
        <taxon>Lineolatales</taxon>
        <taxon>Lineolataceae</taxon>
        <taxon>Lineolata</taxon>
    </lineage>
</organism>
<dbReference type="GO" id="GO:0005975">
    <property type="term" value="P:carbohydrate metabolic process"/>
    <property type="evidence" value="ECO:0007669"/>
    <property type="project" value="InterPro"/>
</dbReference>
<dbReference type="InterPro" id="IPR005900">
    <property type="entry name" value="6-phosphogluconolactonase_DevB"/>
</dbReference>
<dbReference type="InterPro" id="IPR037171">
    <property type="entry name" value="NagB/RpiA_transferase-like"/>
</dbReference>
<dbReference type="CDD" id="cd01400">
    <property type="entry name" value="6PGL"/>
    <property type="match status" value="1"/>
</dbReference>
<dbReference type="Gene3D" id="3.40.50.1360">
    <property type="match status" value="1"/>
</dbReference>
<dbReference type="GO" id="GO:0017057">
    <property type="term" value="F:6-phosphogluconolactonase activity"/>
    <property type="evidence" value="ECO:0007669"/>
    <property type="project" value="InterPro"/>
</dbReference>
<protein>
    <recommendedName>
        <fullName evidence="2">Glucosamine/galactosamine-6-phosphate isomerase domain-containing protein</fullName>
    </recommendedName>
</protein>
<evidence type="ECO:0000256" key="1">
    <source>
        <dbReference type="ARBA" id="ARBA00010662"/>
    </source>
</evidence>
<dbReference type="PANTHER" id="PTHR11054">
    <property type="entry name" value="6-PHOSPHOGLUCONOLACTONASE"/>
    <property type="match status" value="1"/>
</dbReference>
<evidence type="ECO:0000313" key="4">
    <source>
        <dbReference type="Proteomes" id="UP000799766"/>
    </source>
</evidence>
<dbReference type="SUPFAM" id="SSF100950">
    <property type="entry name" value="NagB/RpiA/CoA transferase-like"/>
    <property type="match status" value="1"/>
</dbReference>
<keyword evidence="4" id="KW-1185">Reference proteome</keyword>
<evidence type="ECO:0000313" key="3">
    <source>
        <dbReference type="EMBL" id="KAF2461714.1"/>
    </source>
</evidence>
<name>A0A6A6PCM5_9PEZI</name>
<reference evidence="3" key="1">
    <citation type="journal article" date="2020" name="Stud. Mycol.">
        <title>101 Dothideomycetes genomes: a test case for predicting lifestyles and emergence of pathogens.</title>
        <authorList>
            <person name="Haridas S."/>
            <person name="Albert R."/>
            <person name="Binder M."/>
            <person name="Bloem J."/>
            <person name="Labutti K."/>
            <person name="Salamov A."/>
            <person name="Andreopoulos B."/>
            <person name="Baker S."/>
            <person name="Barry K."/>
            <person name="Bills G."/>
            <person name="Bluhm B."/>
            <person name="Cannon C."/>
            <person name="Castanera R."/>
            <person name="Culley D."/>
            <person name="Daum C."/>
            <person name="Ezra D."/>
            <person name="Gonzalez J."/>
            <person name="Henrissat B."/>
            <person name="Kuo A."/>
            <person name="Liang C."/>
            <person name="Lipzen A."/>
            <person name="Lutzoni F."/>
            <person name="Magnuson J."/>
            <person name="Mondo S."/>
            <person name="Nolan M."/>
            <person name="Ohm R."/>
            <person name="Pangilinan J."/>
            <person name="Park H.-J."/>
            <person name="Ramirez L."/>
            <person name="Alfaro M."/>
            <person name="Sun H."/>
            <person name="Tritt A."/>
            <person name="Yoshinaga Y."/>
            <person name="Zwiers L.-H."/>
            <person name="Turgeon B."/>
            <person name="Goodwin S."/>
            <person name="Spatafora J."/>
            <person name="Crous P."/>
            <person name="Grigoriev I."/>
        </authorList>
    </citation>
    <scope>NUCLEOTIDE SEQUENCE</scope>
    <source>
        <strain evidence="3">ATCC 16933</strain>
    </source>
</reference>
<dbReference type="EMBL" id="MU001671">
    <property type="protein sequence ID" value="KAF2461714.1"/>
    <property type="molecule type" value="Genomic_DNA"/>
</dbReference>
<dbReference type="AlphaFoldDB" id="A0A6A6PCM5"/>
<feature type="domain" description="Glucosamine/galactosamine-6-phosphate isomerase" evidence="2">
    <location>
        <begin position="23"/>
        <end position="158"/>
    </location>
</feature>
<dbReference type="Proteomes" id="UP000799766">
    <property type="component" value="Unassembled WGS sequence"/>
</dbReference>
<dbReference type="Pfam" id="PF01182">
    <property type="entry name" value="Glucosamine_iso"/>
    <property type="match status" value="1"/>
</dbReference>
<dbReference type="InterPro" id="IPR039104">
    <property type="entry name" value="6PGL"/>
</dbReference>
<comment type="similarity">
    <text evidence="1">Belongs to the glucosamine/galactosamine-6-phosphate isomerase family. 6-phosphogluconolactonase subfamily.</text>
</comment>
<dbReference type="PANTHER" id="PTHR11054:SF0">
    <property type="entry name" value="6-PHOSPHOGLUCONOLACTONASE"/>
    <property type="match status" value="1"/>
</dbReference>
<dbReference type="GO" id="GO:0006098">
    <property type="term" value="P:pentose-phosphate shunt"/>
    <property type="evidence" value="ECO:0007669"/>
    <property type="project" value="InterPro"/>
</dbReference>